<proteinExistence type="predicted"/>
<dbReference type="BioCyc" id="PMAR862515-HMP:GMOO-1983-MONOMER"/>
<name>E0NUV0_9BACT</name>
<evidence type="ECO:0000313" key="3">
    <source>
        <dbReference type="Proteomes" id="UP000004394"/>
    </source>
</evidence>
<sequence length="43" mass="5036">MQHLWGIHHHASIACRGKQTAEQNRHTRSANDNRRNEIGNLYI</sequence>
<organism evidence="2 3">
    <name type="scientific">Hoylesella marshii DSM 16973 = JCM 13450</name>
    <dbReference type="NCBI Taxonomy" id="862515"/>
    <lineage>
        <taxon>Bacteria</taxon>
        <taxon>Pseudomonadati</taxon>
        <taxon>Bacteroidota</taxon>
        <taxon>Bacteroidia</taxon>
        <taxon>Bacteroidales</taxon>
        <taxon>Prevotellaceae</taxon>
        <taxon>Hoylesella</taxon>
    </lineage>
</organism>
<dbReference type="RefSeq" id="WP_006950306.1">
    <property type="nucleotide sequence ID" value="NZ_BAJI01000024.1"/>
</dbReference>
<evidence type="ECO:0000313" key="2">
    <source>
        <dbReference type="EMBL" id="EFM01105.1"/>
    </source>
</evidence>
<feature type="region of interest" description="Disordered" evidence="1">
    <location>
        <begin position="16"/>
        <end position="43"/>
    </location>
</feature>
<dbReference type="Proteomes" id="UP000004394">
    <property type="component" value="Unassembled WGS sequence"/>
</dbReference>
<evidence type="ECO:0000256" key="1">
    <source>
        <dbReference type="SAM" id="MobiDB-lite"/>
    </source>
</evidence>
<feature type="compositionally biased region" description="Basic and acidic residues" evidence="1">
    <location>
        <begin position="23"/>
        <end position="37"/>
    </location>
</feature>
<dbReference type="HOGENOM" id="CLU_3237686_0_0_10"/>
<keyword evidence="3" id="KW-1185">Reference proteome</keyword>
<dbReference type="EMBL" id="AEEI01000054">
    <property type="protein sequence ID" value="EFM01105.1"/>
    <property type="molecule type" value="Genomic_DNA"/>
</dbReference>
<accession>E0NUV0</accession>
<protein>
    <submittedName>
        <fullName evidence="2">Uncharacterized protein</fullName>
    </submittedName>
</protein>
<gene>
    <name evidence="2" type="ORF">HMPREF0658_1955</name>
</gene>
<comment type="caution">
    <text evidence="2">The sequence shown here is derived from an EMBL/GenBank/DDBJ whole genome shotgun (WGS) entry which is preliminary data.</text>
</comment>
<reference evidence="2" key="1">
    <citation type="submission" date="2010-07" db="EMBL/GenBank/DDBJ databases">
        <authorList>
            <person name="Muzny D."/>
            <person name="Qin X."/>
            <person name="Deng J."/>
            <person name="Jiang H."/>
            <person name="Liu Y."/>
            <person name="Qu J."/>
            <person name="Song X.-Z."/>
            <person name="Zhang L."/>
            <person name="Thornton R."/>
            <person name="Coyle M."/>
            <person name="Francisco L."/>
            <person name="Jackson L."/>
            <person name="Javaid M."/>
            <person name="Korchina V."/>
            <person name="Kovar C."/>
            <person name="Mata R."/>
            <person name="Mathew T."/>
            <person name="Ngo R."/>
            <person name="Nguyen L."/>
            <person name="Nguyen N."/>
            <person name="Okwuonu G."/>
            <person name="Ongeri F."/>
            <person name="Pham C."/>
            <person name="Simmons D."/>
            <person name="Wilczek-Boney K."/>
            <person name="Hale W."/>
            <person name="Jakkamsetti A."/>
            <person name="Pham P."/>
            <person name="Ruth R."/>
            <person name="San Lucas F."/>
            <person name="Warren J."/>
            <person name="Zhang J."/>
            <person name="Zhao Z."/>
            <person name="Zhou C."/>
            <person name="Zhu D."/>
            <person name="Lee S."/>
            <person name="Bess C."/>
            <person name="Blankenburg K."/>
            <person name="Forbes L."/>
            <person name="Fu Q."/>
            <person name="Gubbala S."/>
            <person name="Hirani K."/>
            <person name="Jayaseelan J.C."/>
            <person name="Lara F."/>
            <person name="Munidasa M."/>
            <person name="Palculict T."/>
            <person name="Patil S."/>
            <person name="Pu L.-L."/>
            <person name="Saada N."/>
            <person name="Tang L."/>
            <person name="Weissenberger G."/>
            <person name="Zhu Y."/>
            <person name="Hemphill L."/>
            <person name="Shang Y."/>
            <person name="Youmans B."/>
            <person name="Ayvaz T."/>
            <person name="Ross M."/>
            <person name="Santibanez J."/>
            <person name="Aqrawi P."/>
            <person name="Gross S."/>
            <person name="Joshi V."/>
            <person name="Fowler G."/>
            <person name="Nazareth L."/>
            <person name="Reid J."/>
            <person name="Worley K."/>
            <person name="Petrosino J."/>
            <person name="Highlander S."/>
            <person name="Gibbs R."/>
        </authorList>
    </citation>
    <scope>NUCLEOTIDE SEQUENCE [LARGE SCALE GENOMIC DNA]</scope>
    <source>
        <strain evidence="2">DSM 16973</strain>
    </source>
</reference>
<dbReference type="AlphaFoldDB" id="E0NUV0"/>